<dbReference type="EMBL" id="JAGZMZ010000003">
    <property type="protein sequence ID" value="MBS4883538.1"/>
    <property type="molecule type" value="Genomic_DNA"/>
</dbReference>
<dbReference type="PANTHER" id="PTHR34220">
    <property type="entry name" value="SENSOR HISTIDINE KINASE YPDA"/>
    <property type="match status" value="1"/>
</dbReference>
<dbReference type="InterPro" id="IPR010559">
    <property type="entry name" value="Sig_transdc_His_kin_internal"/>
</dbReference>
<feature type="coiled-coil region" evidence="1">
    <location>
        <begin position="250"/>
        <end position="279"/>
    </location>
</feature>
<protein>
    <submittedName>
        <fullName evidence="5">Histidine kinase</fullName>
    </submittedName>
</protein>
<name>A0A942W7V5_9FIRM</name>
<comment type="caution">
    <text evidence="5">The sequence shown here is derived from an EMBL/GenBank/DDBJ whole genome shotgun (WGS) entry which is preliminary data.</text>
</comment>
<proteinExistence type="predicted"/>
<dbReference type="InterPro" id="IPR003594">
    <property type="entry name" value="HATPase_dom"/>
</dbReference>
<feature type="domain" description="Histidine kinase/HSP90-like ATPase" evidence="3">
    <location>
        <begin position="369"/>
        <end position="467"/>
    </location>
</feature>
<feature type="domain" description="Signal transduction histidine kinase internal region" evidence="4">
    <location>
        <begin position="269"/>
        <end position="348"/>
    </location>
</feature>
<evidence type="ECO:0000313" key="6">
    <source>
        <dbReference type="Proteomes" id="UP000753219"/>
    </source>
</evidence>
<dbReference type="InterPro" id="IPR050640">
    <property type="entry name" value="Bact_2-comp_sensor_kinase"/>
</dbReference>
<evidence type="ECO:0000259" key="3">
    <source>
        <dbReference type="Pfam" id="PF02518"/>
    </source>
</evidence>
<dbReference type="RefSeq" id="WP_278639693.1">
    <property type="nucleotide sequence ID" value="NZ_JAGZMZ010000003.1"/>
</dbReference>
<dbReference type="GO" id="GO:0016020">
    <property type="term" value="C:membrane"/>
    <property type="evidence" value="ECO:0007669"/>
    <property type="project" value="InterPro"/>
</dbReference>
<dbReference type="Proteomes" id="UP000753219">
    <property type="component" value="Unassembled WGS sequence"/>
</dbReference>
<evidence type="ECO:0000259" key="4">
    <source>
        <dbReference type="Pfam" id="PF06580"/>
    </source>
</evidence>
<keyword evidence="5" id="KW-0808">Transferase</keyword>
<dbReference type="Gene3D" id="3.30.565.10">
    <property type="entry name" value="Histidine kinase-like ATPase, C-terminal domain"/>
    <property type="match status" value="1"/>
</dbReference>
<sequence>MESKRSFKEKVEKANTWLTSIVFAVVILFCIISYWTASSYNRIFQGYRELQSYYDNVKVSSDELKKYLTSQDEENLKLHETSIHAAKHSLENILDNPVMEEKWRFRLLKNMLNEYENSIKELMEQYMRNDDPASYRDYYERFSMNEKLIQETSTTYYHLVTNAMSKQKEMLDIIQLVAFAMPAAMAIMMVFWVRYFSNLFYTTLSMPLQKVLKKISLIKKGRYDLEKEPQSCLEMEELCVALEEMAGKISHNMETQKEKAELEKRLAQSELKMLQNQINPHFLFNTLNMIYCMAEKEGAKEASSMLLKTSHLLRYGLEMQNRLSDFKRELHALQYYIDIQKLRFGDKLAIQVDVQDMEAIGNVAIPGMIFQPLIENAMKHGLKDCVKDGLIGIEICKTAGNINIKVFDNGQGMAKPMLKQLIENDYHAPGSTSLGLYNVVHRLKAYYAERVSIDIQSDIGCGFAIYISIEL</sequence>
<dbReference type="AlphaFoldDB" id="A0A942W7V5"/>
<evidence type="ECO:0000313" key="5">
    <source>
        <dbReference type="EMBL" id="MBS4883538.1"/>
    </source>
</evidence>
<feature type="transmembrane region" description="Helical" evidence="2">
    <location>
        <begin position="173"/>
        <end position="193"/>
    </location>
</feature>
<dbReference type="SUPFAM" id="SSF55874">
    <property type="entry name" value="ATPase domain of HSP90 chaperone/DNA topoisomerase II/histidine kinase"/>
    <property type="match status" value="1"/>
</dbReference>
<keyword evidence="2" id="KW-0472">Membrane</keyword>
<dbReference type="GO" id="GO:0000155">
    <property type="term" value="F:phosphorelay sensor kinase activity"/>
    <property type="evidence" value="ECO:0007669"/>
    <property type="project" value="InterPro"/>
</dbReference>
<organism evidence="5 6">
    <name type="scientific">Amedibacillus dolichus</name>
    <dbReference type="NCBI Taxonomy" id="31971"/>
    <lineage>
        <taxon>Bacteria</taxon>
        <taxon>Bacillati</taxon>
        <taxon>Bacillota</taxon>
        <taxon>Erysipelotrichia</taxon>
        <taxon>Erysipelotrichales</taxon>
        <taxon>Erysipelotrichaceae</taxon>
        <taxon>Amedibacillus</taxon>
    </lineage>
</organism>
<feature type="transmembrane region" description="Helical" evidence="2">
    <location>
        <begin position="17"/>
        <end position="37"/>
    </location>
</feature>
<dbReference type="InterPro" id="IPR036890">
    <property type="entry name" value="HATPase_C_sf"/>
</dbReference>
<evidence type="ECO:0000256" key="1">
    <source>
        <dbReference type="SAM" id="Coils"/>
    </source>
</evidence>
<reference evidence="5" key="1">
    <citation type="submission" date="2021-02" db="EMBL/GenBank/DDBJ databases">
        <title>Infant gut strain persistence is associated with maternal origin, phylogeny, and functional potential including surface adhesion and iron acquisition.</title>
        <authorList>
            <person name="Lou Y.C."/>
        </authorList>
    </citation>
    <scope>NUCLEOTIDE SEQUENCE</scope>
    <source>
        <strain evidence="5">L3_108_103G1_dasL3_108_103G1_concoct_2</strain>
    </source>
</reference>
<evidence type="ECO:0000256" key="2">
    <source>
        <dbReference type="SAM" id="Phobius"/>
    </source>
</evidence>
<keyword evidence="2" id="KW-0812">Transmembrane</keyword>
<dbReference type="Pfam" id="PF06580">
    <property type="entry name" value="His_kinase"/>
    <property type="match status" value="1"/>
</dbReference>
<keyword evidence="5" id="KW-0418">Kinase</keyword>
<accession>A0A942W7V5</accession>
<gene>
    <name evidence="5" type="ORF">KHZ85_02110</name>
</gene>
<keyword evidence="2" id="KW-1133">Transmembrane helix</keyword>
<keyword evidence="1" id="KW-0175">Coiled coil</keyword>
<dbReference type="Pfam" id="PF02518">
    <property type="entry name" value="HATPase_c"/>
    <property type="match status" value="1"/>
</dbReference>
<dbReference type="PANTHER" id="PTHR34220:SF7">
    <property type="entry name" value="SENSOR HISTIDINE KINASE YPDA"/>
    <property type="match status" value="1"/>
</dbReference>